<evidence type="ECO:0000313" key="3">
    <source>
        <dbReference type="EMBL" id="TXG62277.1"/>
    </source>
</evidence>
<organism evidence="3 4">
    <name type="scientific">Acer yangbiense</name>
    <dbReference type="NCBI Taxonomy" id="1000413"/>
    <lineage>
        <taxon>Eukaryota</taxon>
        <taxon>Viridiplantae</taxon>
        <taxon>Streptophyta</taxon>
        <taxon>Embryophyta</taxon>
        <taxon>Tracheophyta</taxon>
        <taxon>Spermatophyta</taxon>
        <taxon>Magnoliopsida</taxon>
        <taxon>eudicotyledons</taxon>
        <taxon>Gunneridae</taxon>
        <taxon>Pentapetalae</taxon>
        <taxon>rosids</taxon>
        <taxon>malvids</taxon>
        <taxon>Sapindales</taxon>
        <taxon>Sapindaceae</taxon>
        <taxon>Hippocastanoideae</taxon>
        <taxon>Acereae</taxon>
        <taxon>Acer</taxon>
    </lineage>
</organism>
<evidence type="ECO:0000256" key="1">
    <source>
        <dbReference type="SAM" id="MobiDB-lite"/>
    </source>
</evidence>
<reference evidence="4" key="1">
    <citation type="journal article" date="2019" name="Gigascience">
        <title>De novo genome assembly of the endangered Acer yangbiense, a plant species with extremely small populations endemic to Yunnan Province, China.</title>
        <authorList>
            <person name="Yang J."/>
            <person name="Wariss H.M."/>
            <person name="Tao L."/>
            <person name="Zhang R."/>
            <person name="Yun Q."/>
            <person name="Hollingsworth P."/>
            <person name="Dao Z."/>
            <person name="Luo G."/>
            <person name="Guo H."/>
            <person name="Ma Y."/>
            <person name="Sun W."/>
        </authorList>
    </citation>
    <scope>NUCLEOTIDE SEQUENCE [LARGE SCALE GENOMIC DNA]</scope>
    <source>
        <strain evidence="4">cv. Malutang</strain>
    </source>
</reference>
<proteinExistence type="predicted"/>
<keyword evidence="2" id="KW-0812">Transmembrane</keyword>
<dbReference type="OrthoDB" id="1892673at2759"/>
<dbReference type="EMBL" id="VAHF01000005">
    <property type="protein sequence ID" value="TXG62277.1"/>
    <property type="molecule type" value="Genomic_DNA"/>
</dbReference>
<feature type="region of interest" description="Disordered" evidence="1">
    <location>
        <begin position="1"/>
        <end position="45"/>
    </location>
</feature>
<keyword evidence="4" id="KW-1185">Reference proteome</keyword>
<comment type="caution">
    <text evidence="3">The sequence shown here is derived from an EMBL/GenBank/DDBJ whole genome shotgun (WGS) entry which is preliminary data.</text>
</comment>
<dbReference type="PANTHER" id="PTHR33919">
    <property type="entry name" value="OS09G0127700 PROTEIN"/>
    <property type="match status" value="1"/>
</dbReference>
<gene>
    <name evidence="3" type="ORF">EZV62_013640</name>
</gene>
<feature type="transmembrane region" description="Helical" evidence="2">
    <location>
        <begin position="52"/>
        <end position="70"/>
    </location>
</feature>
<keyword evidence="2" id="KW-0472">Membrane</keyword>
<dbReference type="PANTHER" id="PTHR33919:SF1">
    <property type="entry name" value="OS09G0127700 PROTEIN"/>
    <property type="match status" value="1"/>
</dbReference>
<feature type="compositionally biased region" description="Basic and acidic residues" evidence="1">
    <location>
        <begin position="1"/>
        <end position="30"/>
    </location>
</feature>
<name>A0A5C7HYX1_9ROSI</name>
<evidence type="ECO:0000256" key="2">
    <source>
        <dbReference type="SAM" id="Phobius"/>
    </source>
</evidence>
<accession>A0A5C7HYX1</accession>
<evidence type="ECO:0000313" key="4">
    <source>
        <dbReference type="Proteomes" id="UP000323000"/>
    </source>
</evidence>
<dbReference type="AlphaFoldDB" id="A0A5C7HYX1"/>
<dbReference type="Proteomes" id="UP000323000">
    <property type="component" value="Chromosome 5"/>
</dbReference>
<keyword evidence="2" id="KW-1133">Transmembrane helix</keyword>
<evidence type="ECO:0008006" key="5">
    <source>
        <dbReference type="Google" id="ProtNLM"/>
    </source>
</evidence>
<protein>
    <recommendedName>
        <fullName evidence="5">Transmembrane protein</fullName>
    </recommendedName>
</protein>
<sequence length="105" mass="11628">MTANEDWKKNAETHKMSTEEVKKAGLEGSRRPPGHNPGGVLHQRRNLPFRPATMAAAGLLIIGTIGYLTLYAKKKPEATAVDVAKVSANLHNELFQLDENEEYED</sequence>